<dbReference type="GO" id="GO:0003700">
    <property type="term" value="F:DNA-binding transcription factor activity"/>
    <property type="evidence" value="ECO:0007669"/>
    <property type="project" value="InterPro"/>
</dbReference>
<evidence type="ECO:0000313" key="7">
    <source>
        <dbReference type="Proteomes" id="UP000607653"/>
    </source>
</evidence>
<sequence>MQETENREATITKTSSFSEHYRFPAREYHLSTEASVRRTQKLGDRVTALQKLVSPFGKTDTASVLQEASVYIKLLHEQIYTLTIPYFSAGPLLPQGFEEKKGDLRSKGLCLVPVSFTQNLNKEGSVGQSISRRTCLHFP</sequence>
<feature type="domain" description="BHLH" evidence="5">
    <location>
        <begin position="26"/>
        <end position="75"/>
    </location>
</feature>
<keyword evidence="3" id="KW-0804">Transcription</keyword>
<keyword evidence="4" id="KW-0539">Nucleus</keyword>
<gene>
    <name evidence="6" type="ORF">HUJ06_027371</name>
</gene>
<protein>
    <recommendedName>
        <fullName evidence="5">BHLH domain-containing protein</fullName>
    </recommendedName>
</protein>
<evidence type="ECO:0000256" key="1">
    <source>
        <dbReference type="ARBA" id="ARBA00004123"/>
    </source>
</evidence>
<dbReference type="InterPro" id="IPR045843">
    <property type="entry name" value="IND-like"/>
</dbReference>
<evidence type="ECO:0000256" key="3">
    <source>
        <dbReference type="ARBA" id="ARBA00023163"/>
    </source>
</evidence>
<dbReference type="EMBL" id="DUZY01000002">
    <property type="protein sequence ID" value="DAD25903.1"/>
    <property type="molecule type" value="Genomic_DNA"/>
</dbReference>
<comment type="caution">
    <text evidence="6">The sequence shown here is derived from an EMBL/GenBank/DDBJ whole genome shotgun (WGS) entry which is preliminary data.</text>
</comment>
<keyword evidence="2" id="KW-0805">Transcription regulation</keyword>
<dbReference type="PROSITE" id="PS50888">
    <property type="entry name" value="BHLH"/>
    <property type="match status" value="1"/>
</dbReference>
<proteinExistence type="predicted"/>
<organism evidence="6 7">
    <name type="scientific">Nelumbo nucifera</name>
    <name type="common">Sacred lotus</name>
    <dbReference type="NCBI Taxonomy" id="4432"/>
    <lineage>
        <taxon>Eukaryota</taxon>
        <taxon>Viridiplantae</taxon>
        <taxon>Streptophyta</taxon>
        <taxon>Embryophyta</taxon>
        <taxon>Tracheophyta</taxon>
        <taxon>Spermatophyta</taxon>
        <taxon>Magnoliopsida</taxon>
        <taxon>Proteales</taxon>
        <taxon>Nelumbonaceae</taxon>
        <taxon>Nelumbo</taxon>
    </lineage>
</organism>
<dbReference type="SUPFAM" id="SSF47459">
    <property type="entry name" value="HLH, helix-loop-helix DNA-binding domain"/>
    <property type="match status" value="1"/>
</dbReference>
<dbReference type="GO" id="GO:0046983">
    <property type="term" value="F:protein dimerization activity"/>
    <property type="evidence" value="ECO:0007669"/>
    <property type="project" value="InterPro"/>
</dbReference>
<evidence type="ECO:0000256" key="4">
    <source>
        <dbReference type="ARBA" id="ARBA00023242"/>
    </source>
</evidence>
<dbReference type="PANTHER" id="PTHR16223:SF138">
    <property type="entry name" value="TRANSCRIPTION FACTOR BHLH103-LIKE"/>
    <property type="match status" value="1"/>
</dbReference>
<keyword evidence="7" id="KW-1185">Reference proteome</keyword>
<accession>A0A822Y1Q0</accession>
<name>A0A822Y1Q0_NELNU</name>
<dbReference type="InterPro" id="IPR045239">
    <property type="entry name" value="bHLH95_bHLH"/>
</dbReference>
<dbReference type="GO" id="GO:0005634">
    <property type="term" value="C:nucleus"/>
    <property type="evidence" value="ECO:0007669"/>
    <property type="project" value="UniProtKB-SubCell"/>
</dbReference>
<evidence type="ECO:0000256" key="2">
    <source>
        <dbReference type="ARBA" id="ARBA00023015"/>
    </source>
</evidence>
<dbReference type="InterPro" id="IPR011598">
    <property type="entry name" value="bHLH_dom"/>
</dbReference>
<dbReference type="Proteomes" id="UP000607653">
    <property type="component" value="Unassembled WGS sequence"/>
</dbReference>
<reference evidence="6 7" key="1">
    <citation type="journal article" date="2020" name="Mol. Biol. Evol.">
        <title>Distinct Expression and Methylation Patterns for Genes with Different Fates following a Single Whole-Genome Duplication in Flowering Plants.</title>
        <authorList>
            <person name="Shi T."/>
            <person name="Rahmani R.S."/>
            <person name="Gugger P.F."/>
            <person name="Wang M."/>
            <person name="Li H."/>
            <person name="Zhang Y."/>
            <person name="Li Z."/>
            <person name="Wang Q."/>
            <person name="Van de Peer Y."/>
            <person name="Marchal K."/>
            <person name="Chen J."/>
        </authorList>
    </citation>
    <scope>NUCLEOTIDE SEQUENCE [LARGE SCALE GENOMIC DNA]</scope>
    <source>
        <tissue evidence="6">Leaf</tissue>
    </source>
</reference>
<evidence type="ECO:0000259" key="5">
    <source>
        <dbReference type="PROSITE" id="PS50888"/>
    </source>
</evidence>
<evidence type="ECO:0000313" key="6">
    <source>
        <dbReference type="EMBL" id="DAD25903.1"/>
    </source>
</evidence>
<dbReference type="CDD" id="cd11393">
    <property type="entry name" value="bHLH_AtbHLH_like"/>
    <property type="match status" value="1"/>
</dbReference>
<comment type="subcellular location">
    <subcellularLocation>
        <location evidence="1">Nucleus</location>
    </subcellularLocation>
</comment>
<dbReference type="PANTHER" id="PTHR16223">
    <property type="entry name" value="TRANSCRIPTION FACTOR BHLH83-RELATED"/>
    <property type="match status" value="1"/>
</dbReference>
<dbReference type="InterPro" id="IPR036638">
    <property type="entry name" value="HLH_DNA-bd_sf"/>
</dbReference>
<dbReference type="AlphaFoldDB" id="A0A822Y1Q0"/>